<evidence type="ECO:0000256" key="1">
    <source>
        <dbReference type="PIRSR" id="PIRSR640198-1"/>
    </source>
</evidence>
<evidence type="ECO:0000313" key="6">
    <source>
        <dbReference type="Proteomes" id="UP000486602"/>
    </source>
</evidence>
<keyword evidence="2" id="KW-0067">ATP-binding</keyword>
<evidence type="ECO:0000256" key="3">
    <source>
        <dbReference type="PIRSR" id="PIRSR640198-3"/>
    </source>
</evidence>
<dbReference type="Gene3D" id="1.10.3290.10">
    <property type="entry name" value="Fido-like domain"/>
    <property type="match status" value="1"/>
</dbReference>
<dbReference type="Pfam" id="PF02661">
    <property type="entry name" value="Fic"/>
    <property type="match status" value="1"/>
</dbReference>
<keyword evidence="2" id="KW-0547">Nucleotide-binding</keyword>
<reference evidence="5 6" key="1">
    <citation type="submission" date="2020-02" db="EMBL/GenBank/DDBJ databases">
        <title>Out from the shadows clarifying the taxonomy of the family Cryomorphaceae and related taxa by utilizing the GTDB taxonomic framework.</title>
        <authorList>
            <person name="Bowman J.P."/>
        </authorList>
    </citation>
    <scope>NUCLEOTIDE SEQUENCE [LARGE SCALE GENOMIC DNA]</scope>
    <source>
        <strain evidence="5 6">QSSC 1-22</strain>
    </source>
</reference>
<evidence type="ECO:0000313" key="5">
    <source>
        <dbReference type="EMBL" id="NEN22842.1"/>
    </source>
</evidence>
<gene>
    <name evidence="5" type="ORF">G3O08_04945</name>
</gene>
<feature type="binding site" evidence="2">
    <location>
        <begin position="189"/>
        <end position="196"/>
    </location>
    <ligand>
        <name>ATP</name>
        <dbReference type="ChEBI" id="CHEBI:30616"/>
    </ligand>
</feature>
<organism evidence="5 6">
    <name type="scientific">Cryomorpha ignava</name>
    <dbReference type="NCBI Taxonomy" id="101383"/>
    <lineage>
        <taxon>Bacteria</taxon>
        <taxon>Pseudomonadati</taxon>
        <taxon>Bacteroidota</taxon>
        <taxon>Flavobacteriia</taxon>
        <taxon>Flavobacteriales</taxon>
        <taxon>Cryomorphaceae</taxon>
        <taxon>Cryomorpha</taxon>
    </lineage>
</organism>
<feature type="binding site" evidence="2">
    <location>
        <begin position="226"/>
        <end position="227"/>
    </location>
    <ligand>
        <name>ATP</name>
        <dbReference type="ChEBI" id="CHEBI:30616"/>
    </ligand>
</feature>
<feature type="domain" description="Fido" evidence="4">
    <location>
        <begin position="106"/>
        <end position="248"/>
    </location>
</feature>
<evidence type="ECO:0000256" key="2">
    <source>
        <dbReference type="PIRSR" id="PIRSR640198-2"/>
    </source>
</evidence>
<accession>A0A7K3WPM2</accession>
<dbReference type="GO" id="GO:0005524">
    <property type="term" value="F:ATP binding"/>
    <property type="evidence" value="ECO:0007669"/>
    <property type="project" value="UniProtKB-KW"/>
</dbReference>
<dbReference type="RefSeq" id="WP_163283569.1">
    <property type="nucleotide sequence ID" value="NZ_JAAGVY010000006.1"/>
</dbReference>
<dbReference type="InterPro" id="IPR040198">
    <property type="entry name" value="Fido_containing"/>
</dbReference>
<dbReference type="AlphaFoldDB" id="A0A7K3WPM2"/>
<evidence type="ECO:0000259" key="4">
    <source>
        <dbReference type="PROSITE" id="PS51459"/>
    </source>
</evidence>
<proteinExistence type="predicted"/>
<feature type="site" description="Important for autoinhibition of adenylyltransferase activity" evidence="3">
    <location>
        <position position="62"/>
    </location>
</feature>
<keyword evidence="6" id="KW-1185">Reference proteome</keyword>
<dbReference type="Proteomes" id="UP000486602">
    <property type="component" value="Unassembled WGS sequence"/>
</dbReference>
<dbReference type="PROSITE" id="PS51459">
    <property type="entry name" value="FIDO"/>
    <property type="match status" value="1"/>
</dbReference>
<dbReference type="PANTHER" id="PTHR13504:SF38">
    <property type="entry name" value="FIDO DOMAIN-CONTAINING PROTEIN"/>
    <property type="match status" value="1"/>
</dbReference>
<dbReference type="InterPro" id="IPR003812">
    <property type="entry name" value="Fido"/>
</dbReference>
<feature type="active site" evidence="1">
    <location>
        <position position="185"/>
    </location>
</feature>
<dbReference type="EMBL" id="JAAGVY010000006">
    <property type="protein sequence ID" value="NEN22842.1"/>
    <property type="molecule type" value="Genomic_DNA"/>
</dbReference>
<sequence>MIVSYDTIMEKPPYKITSEILNLVASIAMKLGEVNALHIHKPRTEIRKKNRIRTIQSSLEIEGNSLSEAQITALMDNKRVMAPEKDLLEVKNAIEVYNKIGDFDPYSLNDLKEAHRILMEHLVTDAGKLRTRNVGIVQGSELKHLAPSGSIVIGLMKNLMSYIRRDSDLILIKSCVFHYEFEYIHPFTDGNGRMGRLWQTCLLMQKFPIFEFLPVELLIKKNQEAYYNALGKSDKMGESTPFITFMLTIILQSLENQLSSNNITHSPTDRIRLYKIKIGSDAFTRKDYLNNFKTISPATASRDLSLAVENNILKKKGEKRLTVYRFT</sequence>
<dbReference type="SUPFAM" id="SSF140931">
    <property type="entry name" value="Fic-like"/>
    <property type="match status" value="1"/>
</dbReference>
<protein>
    <submittedName>
        <fullName evidence="5">Fic family protein</fullName>
    </submittedName>
</protein>
<dbReference type="PANTHER" id="PTHR13504">
    <property type="entry name" value="FIDO DOMAIN-CONTAINING PROTEIN DDB_G0283145"/>
    <property type="match status" value="1"/>
</dbReference>
<comment type="caution">
    <text evidence="5">The sequence shown here is derived from an EMBL/GenBank/DDBJ whole genome shotgun (WGS) entry which is preliminary data.</text>
</comment>
<dbReference type="InterPro" id="IPR036597">
    <property type="entry name" value="Fido-like_dom_sf"/>
</dbReference>
<name>A0A7K3WPM2_9FLAO</name>